<keyword evidence="2" id="KW-1185">Reference proteome</keyword>
<dbReference type="InterPro" id="IPR012337">
    <property type="entry name" value="RNaseH-like_sf"/>
</dbReference>
<dbReference type="SUPFAM" id="SSF53098">
    <property type="entry name" value="Ribonuclease H-like"/>
    <property type="match status" value="1"/>
</dbReference>
<reference evidence="1 2" key="1">
    <citation type="submission" date="2024-10" db="EMBL/GenBank/DDBJ databases">
        <title>Updated reference genomes for cyclostephanoid diatoms.</title>
        <authorList>
            <person name="Roberts W.R."/>
            <person name="Alverson A.J."/>
        </authorList>
    </citation>
    <scope>NUCLEOTIDE SEQUENCE [LARGE SCALE GENOMIC DNA]</scope>
    <source>
        <strain evidence="1 2">AJA276-08</strain>
    </source>
</reference>
<dbReference type="Gene3D" id="3.30.420.10">
    <property type="entry name" value="Ribonuclease H-like superfamily/Ribonuclease H"/>
    <property type="match status" value="1"/>
</dbReference>
<dbReference type="AlphaFoldDB" id="A0ABD3MYJ1"/>
<protein>
    <recommendedName>
        <fullName evidence="3">RNase H type-1 domain-containing protein</fullName>
    </recommendedName>
</protein>
<evidence type="ECO:0000313" key="1">
    <source>
        <dbReference type="EMBL" id="KAL3768437.1"/>
    </source>
</evidence>
<organism evidence="1 2">
    <name type="scientific">Stephanodiscus triporus</name>
    <dbReference type="NCBI Taxonomy" id="2934178"/>
    <lineage>
        <taxon>Eukaryota</taxon>
        <taxon>Sar</taxon>
        <taxon>Stramenopiles</taxon>
        <taxon>Ochrophyta</taxon>
        <taxon>Bacillariophyta</taxon>
        <taxon>Coscinodiscophyceae</taxon>
        <taxon>Thalassiosirophycidae</taxon>
        <taxon>Stephanodiscales</taxon>
        <taxon>Stephanodiscaceae</taxon>
        <taxon>Stephanodiscus</taxon>
    </lineage>
</organism>
<accession>A0ABD3MYJ1</accession>
<dbReference type="Proteomes" id="UP001530315">
    <property type="component" value="Unassembled WGS sequence"/>
</dbReference>
<dbReference type="InterPro" id="IPR036397">
    <property type="entry name" value="RNaseH_sf"/>
</dbReference>
<evidence type="ECO:0000313" key="2">
    <source>
        <dbReference type="Proteomes" id="UP001530315"/>
    </source>
</evidence>
<gene>
    <name evidence="1" type="ORF">ACHAW5_005850</name>
</gene>
<name>A0ABD3MYJ1_9STRA</name>
<dbReference type="EMBL" id="JALLAZ020001678">
    <property type="protein sequence ID" value="KAL3768437.1"/>
    <property type="molecule type" value="Genomic_DNA"/>
</dbReference>
<evidence type="ECO:0008006" key="3">
    <source>
        <dbReference type="Google" id="ProtNLM"/>
    </source>
</evidence>
<comment type="caution">
    <text evidence="1">The sequence shown here is derived from an EMBL/GenBank/DDBJ whole genome shotgun (WGS) entry which is preliminary data.</text>
</comment>
<proteinExistence type="predicted"/>
<sequence>MPYYHRLILYFDGASRSNPRKFFFIVKWRFTKGTGMRILFSLFHIGQTVQLVAAGFSKKWMNTGPMAIGDAEIVLRQSIATTVNSDNIRPHYRKACELVNQVDSDSHTFRHISRDRNWEADALANKAIEENAYNIIL</sequence>